<dbReference type="eggNOG" id="ENOG502RZ46">
    <property type="taxonomic scope" value="Eukaryota"/>
</dbReference>
<dbReference type="PANTHER" id="PTHR31366:SF2">
    <property type="entry name" value="UPF0739 PROTEIN C1ORF74"/>
    <property type="match status" value="1"/>
</dbReference>
<dbReference type="EMBL" id="AFYH01009435">
    <property type="status" value="NOT_ANNOTATED_CDS"/>
    <property type="molecule type" value="Genomic_DNA"/>
</dbReference>
<name>H3BH04_LATCH</name>
<dbReference type="STRING" id="7897.ENSLACP00000021175"/>
<reference evidence="2" key="3">
    <citation type="submission" date="2025-09" db="UniProtKB">
        <authorList>
            <consortium name="Ensembl"/>
        </authorList>
    </citation>
    <scope>IDENTIFICATION</scope>
</reference>
<accession>H3BH04</accession>
<sequence>FSPAAMSRAALPEQLVSAARFNLGAGKRKGLSRAACLQLAAEVLAVDSRLKPAFLYDYSGAAADQIRSYVLNMKELGVVVGDLHILDLSDNVLIVNLEETIQRLGKLLLGNQFCIVDVSSFRGRATFSNSDVTDQIKCHIADTLGHLKSQRSKEREGNISVSKIASPEWNLCTMFGLLLGYPASYWFDSERSSENCLSLTPLRVYTVTASCPRISNVKLRVYSFSVPETLCAGIQNRLELWIQNLQKGFNDQSNFTNLSISTETVSLAAVIL</sequence>
<dbReference type="PANTHER" id="PTHR31366">
    <property type="entry name" value="UPF0739 PROTEIN C1ORF74"/>
    <property type="match status" value="1"/>
</dbReference>
<protein>
    <submittedName>
        <fullName evidence="2">Chromosome 1 open reading frame 74</fullName>
    </submittedName>
</protein>
<dbReference type="InterPro" id="IPR027850">
    <property type="entry name" value="DUF4504"/>
</dbReference>
<dbReference type="GeneTree" id="ENSGT00390000002240"/>
<dbReference type="InParanoid" id="H3BH04"/>
<dbReference type="FunCoup" id="H3BH04">
    <property type="interactions" value="341"/>
</dbReference>
<dbReference type="Ensembl" id="ENSLACT00000021315.1">
    <property type="protein sequence ID" value="ENSLACP00000021175.1"/>
    <property type="gene ID" value="ENSLACG00000018603.1"/>
</dbReference>
<gene>
    <name evidence="2" type="primary">C1orf74</name>
</gene>
<dbReference type="OMA" id="YPVTYWF"/>
<reference evidence="2" key="2">
    <citation type="submission" date="2025-08" db="UniProtKB">
        <authorList>
            <consortium name="Ensembl"/>
        </authorList>
    </citation>
    <scope>IDENTIFICATION</scope>
</reference>
<evidence type="ECO:0000313" key="3">
    <source>
        <dbReference type="Proteomes" id="UP000008672"/>
    </source>
</evidence>
<keyword evidence="3" id="KW-1185">Reference proteome</keyword>
<organism evidence="2 3">
    <name type="scientific">Latimeria chalumnae</name>
    <name type="common">Coelacanth</name>
    <dbReference type="NCBI Taxonomy" id="7897"/>
    <lineage>
        <taxon>Eukaryota</taxon>
        <taxon>Metazoa</taxon>
        <taxon>Chordata</taxon>
        <taxon>Craniata</taxon>
        <taxon>Vertebrata</taxon>
        <taxon>Euteleostomi</taxon>
        <taxon>Coelacanthiformes</taxon>
        <taxon>Coelacanthidae</taxon>
        <taxon>Latimeria</taxon>
    </lineage>
</organism>
<dbReference type="Bgee" id="ENSLACG00000018603">
    <property type="expression patterns" value="Expressed in post-anal tail muscle and 1 other cell type or tissue"/>
</dbReference>
<comment type="similarity">
    <text evidence="1">Belongs to the UPF0739 family.</text>
</comment>
<dbReference type="HOGENOM" id="CLU_1156081_0_0_1"/>
<dbReference type="AlphaFoldDB" id="H3BH04"/>
<evidence type="ECO:0000313" key="2">
    <source>
        <dbReference type="Ensembl" id="ENSLACP00000021175.1"/>
    </source>
</evidence>
<dbReference type="Pfam" id="PF14953">
    <property type="entry name" value="DUF4504"/>
    <property type="match status" value="1"/>
</dbReference>
<proteinExistence type="inferred from homology"/>
<evidence type="ECO:0000256" key="1">
    <source>
        <dbReference type="ARBA" id="ARBA00007065"/>
    </source>
</evidence>
<dbReference type="Proteomes" id="UP000008672">
    <property type="component" value="Unassembled WGS sequence"/>
</dbReference>
<reference evidence="3" key="1">
    <citation type="submission" date="2011-08" db="EMBL/GenBank/DDBJ databases">
        <title>The draft genome of Latimeria chalumnae.</title>
        <authorList>
            <person name="Di Palma F."/>
            <person name="Alfoldi J."/>
            <person name="Johnson J."/>
            <person name="Berlin A."/>
            <person name="Gnerre S."/>
            <person name="Jaffe D."/>
            <person name="MacCallum I."/>
            <person name="Young S."/>
            <person name="Walker B.J."/>
            <person name="Lander E."/>
            <person name="Lindblad-Toh K."/>
        </authorList>
    </citation>
    <scope>NUCLEOTIDE SEQUENCE [LARGE SCALE GENOMIC DNA]</scope>
    <source>
        <strain evidence="3">Wild caught</strain>
    </source>
</reference>